<dbReference type="RefSeq" id="WP_007648359.1">
    <property type="nucleotide sequence ID" value="NZ_ANLA01000005.1"/>
</dbReference>
<keyword evidence="1" id="KW-0812">Transmembrane</keyword>
<dbReference type="Proteomes" id="UP000012024">
    <property type="component" value="Unassembled WGS sequence"/>
</dbReference>
<keyword evidence="1" id="KW-0472">Membrane</keyword>
<protein>
    <submittedName>
        <fullName evidence="2">Uncharacterized protein</fullName>
    </submittedName>
</protein>
<keyword evidence="1" id="KW-1133">Transmembrane helix</keyword>
<organism evidence="2 3">
    <name type="scientific">Xanthomarina gelatinilytica</name>
    <dbReference type="NCBI Taxonomy" id="1137281"/>
    <lineage>
        <taxon>Bacteria</taxon>
        <taxon>Pseudomonadati</taxon>
        <taxon>Bacteroidota</taxon>
        <taxon>Flavobacteriia</taxon>
        <taxon>Flavobacteriales</taxon>
        <taxon>Flavobacteriaceae</taxon>
        <taxon>Xanthomarina</taxon>
    </lineage>
</organism>
<proteinExistence type="predicted"/>
<dbReference type="OrthoDB" id="1450824at2"/>
<sequence length="87" mass="10319">MGGEGSMMQMIHTLRNNKSMLNKRKDRRVVNTSISGKKLEFHNTSTEKDLLEIRLKLQKERKQKQVKTILVFCVFMFVLISVFIYFH</sequence>
<name>M7MKK5_9FLAO</name>
<dbReference type="AlphaFoldDB" id="M7MKK5"/>
<evidence type="ECO:0000313" key="2">
    <source>
        <dbReference type="EMBL" id="EMQ95616.1"/>
    </source>
</evidence>
<keyword evidence="3" id="KW-1185">Reference proteome</keyword>
<feature type="transmembrane region" description="Helical" evidence="1">
    <location>
        <begin position="66"/>
        <end position="86"/>
    </location>
</feature>
<evidence type="ECO:0000313" key="3">
    <source>
        <dbReference type="Proteomes" id="UP000012024"/>
    </source>
</evidence>
<comment type="caution">
    <text evidence="2">The sequence shown here is derived from an EMBL/GenBank/DDBJ whole genome shotgun (WGS) entry which is preliminary data.</text>
</comment>
<dbReference type="PATRIC" id="fig|1137281.3.peg.1039"/>
<evidence type="ECO:0000256" key="1">
    <source>
        <dbReference type="SAM" id="Phobius"/>
    </source>
</evidence>
<dbReference type="EMBL" id="ANLA01000005">
    <property type="protein sequence ID" value="EMQ95616.1"/>
    <property type="molecule type" value="Genomic_DNA"/>
</dbReference>
<dbReference type="eggNOG" id="ENOG50339K7">
    <property type="taxonomic scope" value="Bacteria"/>
</dbReference>
<gene>
    <name evidence="2" type="ORF">D778_02450</name>
</gene>
<accession>M7MKK5</accession>
<reference evidence="2 3" key="1">
    <citation type="submission" date="2012-12" db="EMBL/GenBank/DDBJ databases">
        <title>Genome assembly of Formosa sp. AK20.</title>
        <authorList>
            <person name="Kumar R."/>
            <person name="Khatri I."/>
            <person name="Vaidya B."/>
            <person name="Subramanian S."/>
            <person name="Pinnaka A."/>
        </authorList>
    </citation>
    <scope>NUCLEOTIDE SEQUENCE [LARGE SCALE GENOMIC DNA]</scope>
    <source>
        <strain evidence="2 3">AK20</strain>
    </source>
</reference>
<dbReference type="GeneID" id="98640951"/>